<keyword evidence="2" id="KW-1185">Reference proteome</keyword>
<comment type="caution">
    <text evidence="1">The sequence shown here is derived from an EMBL/GenBank/DDBJ whole genome shotgun (WGS) entry which is preliminary data.</text>
</comment>
<accession>A0ABW8JVJ8</accession>
<organism evidence="1 2">
    <name type="scientific">Dyella ginsengisoli</name>
    <dbReference type="NCBI Taxonomy" id="363848"/>
    <lineage>
        <taxon>Bacteria</taxon>
        <taxon>Pseudomonadati</taxon>
        <taxon>Pseudomonadota</taxon>
        <taxon>Gammaproteobacteria</taxon>
        <taxon>Lysobacterales</taxon>
        <taxon>Rhodanobacteraceae</taxon>
        <taxon>Dyella</taxon>
    </lineage>
</organism>
<gene>
    <name evidence="1" type="ORF">ISP17_09700</name>
</gene>
<protein>
    <submittedName>
        <fullName evidence="1">Uncharacterized protein</fullName>
    </submittedName>
</protein>
<evidence type="ECO:0000313" key="2">
    <source>
        <dbReference type="Proteomes" id="UP001620460"/>
    </source>
</evidence>
<dbReference type="RefSeq" id="WP_404632532.1">
    <property type="nucleotide sequence ID" value="NZ_JADIKM010000002.1"/>
</dbReference>
<sequence length="59" mass="6725">MLDVRNHRDGFVVYDLASDEPVMRFGSLRDADAFVAEAVIADLHAQLQRWSLDHVPATW</sequence>
<reference evidence="1 2" key="1">
    <citation type="submission" date="2020-10" db="EMBL/GenBank/DDBJ databases">
        <title>Phylogeny of dyella-like bacteria.</title>
        <authorList>
            <person name="Fu J."/>
        </authorList>
    </citation>
    <scope>NUCLEOTIDE SEQUENCE [LARGE SCALE GENOMIC DNA]</scope>
    <source>
        <strain evidence="1 2">Gsoil3046</strain>
    </source>
</reference>
<dbReference type="EMBL" id="JADIKM010000002">
    <property type="protein sequence ID" value="MFK2904241.1"/>
    <property type="molecule type" value="Genomic_DNA"/>
</dbReference>
<name>A0ABW8JVJ8_9GAMM</name>
<proteinExistence type="predicted"/>
<evidence type="ECO:0000313" key="1">
    <source>
        <dbReference type="EMBL" id="MFK2904241.1"/>
    </source>
</evidence>
<dbReference type="Proteomes" id="UP001620460">
    <property type="component" value="Unassembled WGS sequence"/>
</dbReference>